<dbReference type="EMBL" id="FTOF01000009">
    <property type="protein sequence ID" value="SIS50419.1"/>
    <property type="molecule type" value="Genomic_DNA"/>
</dbReference>
<dbReference type="Proteomes" id="UP000186292">
    <property type="component" value="Unassembled WGS sequence"/>
</dbReference>
<dbReference type="InterPro" id="IPR021114">
    <property type="entry name" value="Porin_PorB/PorC"/>
</dbReference>
<name>A0A1N7JM54_9CORY</name>
<accession>A0A1N7JM54</accession>
<dbReference type="RefSeq" id="WP_076599588.1">
    <property type="nucleotide sequence ID" value="NZ_CP046976.1"/>
</dbReference>
<gene>
    <name evidence="2" type="ORF">SAMN05444817_10979</name>
</gene>
<organism evidence="2 3">
    <name type="scientific">Corynebacterium appendicis CIP 107643</name>
    <dbReference type="NCBI Taxonomy" id="1161099"/>
    <lineage>
        <taxon>Bacteria</taxon>
        <taxon>Bacillati</taxon>
        <taxon>Actinomycetota</taxon>
        <taxon>Actinomycetes</taxon>
        <taxon>Mycobacteriales</taxon>
        <taxon>Corynebacteriaceae</taxon>
        <taxon>Corynebacterium</taxon>
    </lineage>
</organism>
<dbReference type="STRING" id="1161099.SAMN05444817_10979"/>
<keyword evidence="3" id="KW-1185">Reference proteome</keyword>
<sequence length="146" mass="14980">MRFRTAAIATTIAAVATTGAVNANQAEAQNNTLELVRALNGGISTIDCNSVGTLLRGAKLVDDTTTRSQLTSKLNKQFGADASLTLIAAPTINTIGDRAQACGVVKADPATPQNKAIEFASQLSSQAGLPELRNILPAVAPNGSSF</sequence>
<feature type="signal peptide" evidence="1">
    <location>
        <begin position="1"/>
        <end position="28"/>
    </location>
</feature>
<evidence type="ECO:0000313" key="3">
    <source>
        <dbReference type="Proteomes" id="UP000186292"/>
    </source>
</evidence>
<protein>
    <submittedName>
        <fullName evidence="2">Alpha helical Porin B</fullName>
    </submittedName>
</protein>
<evidence type="ECO:0000256" key="1">
    <source>
        <dbReference type="SAM" id="SignalP"/>
    </source>
</evidence>
<dbReference type="Pfam" id="PF11565">
    <property type="entry name" value="PorB"/>
    <property type="match status" value="1"/>
</dbReference>
<reference evidence="3" key="1">
    <citation type="submission" date="2017-01" db="EMBL/GenBank/DDBJ databases">
        <authorList>
            <person name="Varghese N."/>
            <person name="Submissions S."/>
        </authorList>
    </citation>
    <scope>NUCLEOTIDE SEQUENCE [LARGE SCALE GENOMIC DNA]</scope>
    <source>
        <strain evidence="3">DSM 44531</strain>
    </source>
</reference>
<dbReference type="AlphaFoldDB" id="A0A1N7JM54"/>
<evidence type="ECO:0000313" key="2">
    <source>
        <dbReference type="EMBL" id="SIS50419.1"/>
    </source>
</evidence>
<dbReference type="OrthoDB" id="4412688at2"/>
<keyword evidence="1" id="KW-0732">Signal</keyword>
<proteinExistence type="predicted"/>
<feature type="chain" id="PRO_5013360552" evidence="1">
    <location>
        <begin position="29"/>
        <end position="146"/>
    </location>
</feature>